<dbReference type="Proteomes" id="UP001165101">
    <property type="component" value="Unassembled WGS sequence"/>
</dbReference>
<gene>
    <name evidence="1" type="ORF">Cboi01_000130000</name>
</gene>
<protein>
    <submittedName>
        <fullName evidence="1">Unnamed protein product</fullName>
    </submittedName>
</protein>
<dbReference type="EMBL" id="BSXV01000460">
    <property type="protein sequence ID" value="GME89194.1"/>
    <property type="molecule type" value="Genomic_DNA"/>
</dbReference>
<evidence type="ECO:0000313" key="1">
    <source>
        <dbReference type="EMBL" id="GME89194.1"/>
    </source>
</evidence>
<name>A0ACB5TI95_CANBO</name>
<keyword evidence="2" id="KW-1185">Reference proteome</keyword>
<sequence length="272" mass="30545">MSANTPLEKNDISDPVKIKMQNGTLNKGLTSEKKEKKNSEEIPTNSNYADNAGESDSVNVSDGEFYKRLMEDNPLDQVSVTSAILGCIGGISISFLFRCKTISIPIYAIALVTFHLLEYLVTAKYSADKVSVDSFLIFNGTSYMVAHMVAFIEAMVEVYFGFTFKKTSIITLIGFLLTLYGQYLRSIAMITAGKSFSHRIAENKKQNHSLVTDGIYAKFRHPSYRGFYLWALGTQIMLCNPISFLGFSVVLYKFFSARIKCKYISLFNLFLN</sequence>
<accession>A0ACB5TI95</accession>
<proteinExistence type="predicted"/>
<organism evidence="1 2">
    <name type="scientific">Candida boidinii</name>
    <name type="common">Yeast</name>
    <dbReference type="NCBI Taxonomy" id="5477"/>
    <lineage>
        <taxon>Eukaryota</taxon>
        <taxon>Fungi</taxon>
        <taxon>Dikarya</taxon>
        <taxon>Ascomycota</taxon>
        <taxon>Saccharomycotina</taxon>
        <taxon>Pichiomycetes</taxon>
        <taxon>Pichiales</taxon>
        <taxon>Pichiaceae</taxon>
        <taxon>Ogataea</taxon>
        <taxon>Ogataea/Candida clade</taxon>
    </lineage>
</organism>
<comment type="caution">
    <text evidence="1">The sequence shown here is derived from an EMBL/GenBank/DDBJ whole genome shotgun (WGS) entry which is preliminary data.</text>
</comment>
<reference evidence="1" key="1">
    <citation type="submission" date="2023-04" db="EMBL/GenBank/DDBJ databases">
        <title>Candida boidinii NBRC 1967.</title>
        <authorList>
            <person name="Ichikawa N."/>
            <person name="Sato H."/>
            <person name="Tonouchi N."/>
        </authorList>
    </citation>
    <scope>NUCLEOTIDE SEQUENCE</scope>
    <source>
        <strain evidence="1">NBRC 1967</strain>
    </source>
</reference>
<evidence type="ECO:0000313" key="2">
    <source>
        <dbReference type="Proteomes" id="UP001165101"/>
    </source>
</evidence>